<gene>
    <name evidence="1" type="ORF">H9J30_21360</name>
</gene>
<dbReference type="InterPro" id="IPR027417">
    <property type="entry name" value="P-loop_NTPase"/>
</dbReference>
<organism evidence="1 2">
    <name type="scientific">Shewanella cutis</name>
    <dbReference type="NCBI Taxonomy" id="2766780"/>
    <lineage>
        <taxon>Bacteria</taxon>
        <taxon>Pseudomonadati</taxon>
        <taxon>Pseudomonadota</taxon>
        <taxon>Gammaproteobacteria</taxon>
        <taxon>Alteromonadales</taxon>
        <taxon>Shewanellaceae</taxon>
        <taxon>Shewanella</taxon>
    </lineage>
</organism>
<feature type="non-terminal residue" evidence="1">
    <location>
        <position position="1082"/>
    </location>
</feature>
<dbReference type="Proteomes" id="UP000829384">
    <property type="component" value="Unassembled WGS sequence"/>
</dbReference>
<name>A0ABS9R2Z8_9GAMM</name>
<evidence type="ECO:0008006" key="3">
    <source>
        <dbReference type="Google" id="ProtNLM"/>
    </source>
</evidence>
<dbReference type="EMBL" id="JACSDI010000038">
    <property type="protein sequence ID" value="MCG9966420.1"/>
    <property type="molecule type" value="Genomic_DNA"/>
</dbReference>
<reference evidence="1 2" key="1">
    <citation type="submission" date="2020-08" db="EMBL/GenBank/DDBJ databases">
        <title>Whole genome sequence of Shewanella sp strain PS-2.</title>
        <authorList>
            <person name="Das S.K."/>
        </authorList>
    </citation>
    <scope>NUCLEOTIDE SEQUENCE [LARGE SCALE GENOMIC DNA]</scope>
    <source>
        <strain evidence="1 2">PS-2</strain>
    </source>
</reference>
<proteinExistence type="predicted"/>
<evidence type="ECO:0000313" key="1">
    <source>
        <dbReference type="EMBL" id="MCG9966420.1"/>
    </source>
</evidence>
<evidence type="ECO:0000313" key="2">
    <source>
        <dbReference type="Proteomes" id="UP000829384"/>
    </source>
</evidence>
<comment type="caution">
    <text evidence="1">The sequence shown here is derived from an EMBL/GenBank/DDBJ whole genome shotgun (WGS) entry which is preliminary data.</text>
</comment>
<keyword evidence="2" id="KW-1185">Reference proteome</keyword>
<dbReference type="SUPFAM" id="SSF52540">
    <property type="entry name" value="P-loop containing nucleoside triphosphate hydrolases"/>
    <property type="match status" value="1"/>
</dbReference>
<sequence>MLLEKLQTIISKVIATDRGVAAGRDINAPVITGDIRDSEVNIDQKSFAQATFLSQASTFDKCTDKIPLLWVTYQCLKLLSPYKEGDEKLKLKILQDDVSFTAQILNEEAKSLRVLYFKNTDGKIECEDLKTIVGSFPENCEHLYSTKIITNKSIASNVKIFWDNAAKGIFKSKIFNKSKDSFTGFNLNFLNNVFASADLEILDFGGNYFTSYICNNNSESVSELTKAFAIKLLSQLPSNAFHEVKRHDLEIRFGAEHYSDIFPSPPKFEASIPPSLRNHQKSILHSIFDEKKNSIIHAPGGVGKTVMARLAHTVIPSHSCAIVYDSFGDGLYRSINNPRHSFDKVLVQIINELAIEGICDPLLASGKDRQRLMTEFQSRIESSVNFLKKGNKLAHLYVFIDAADNAVMAANEKAENSIVPELLNSLMINGCTVVVLCRTERIDLLNPRKEIKQYELSAFTENESFAHLQLYYPDANEEHAKEFHRLSGGNPRVQSYAIEEFPDSLPRMLQNLGPTLTTVDAQIEVQLDKAIERLKNKNVSSEGVKVDLICTALASLPPFIPIGVISKLTKLPKAEIASFISDFGRGLMLIDDSIQFRDEPTETWFRKQYASTSEQAKEFVENIRELANTDSYVSECLPYLMLAGGNHQDLIALALSEEFLPINNPIDARSISTSRLNAALKSALQLQDYLSFIKLALRTGEEFAGDQRQIELLNQNVTLISTIQSPSEVQKLAFQGKLSGGWKGSENLYKSALLSVHEEFKGESLSYLRAAENWLNTYFQSTTKEKKKRRHESVSAEEIALLFTVYFNLFGAEKAVERILSFSPTRAVQTAIDILNKNLIDASRFDELQELAYFSKEFGYICINFICSLFSAQRSIEREVIQTCLTNIQSPNGKEFSDANKNIPNSKLYLFIECCLANEVDKTLLHDLLNSKIILSPKPWFANPAMYHNDDLVDFVEAVALMEVLSGESLPDKHILPNEFLTDDLSYKQNQEKEKYRKTLNATIPAQRFLIRTRTGIIDDFELEYEAVFKGISKHLPHSYERQNFIPELVSTLKQKCLFWAEGLDKSQQKSMLSSIIENASY</sequence>
<protein>
    <recommendedName>
        <fullName evidence="3">AAA+ ATPase domain-containing protein</fullName>
    </recommendedName>
</protein>
<accession>A0ABS9R2Z8</accession>
<dbReference type="Gene3D" id="3.40.50.300">
    <property type="entry name" value="P-loop containing nucleotide triphosphate hydrolases"/>
    <property type="match status" value="1"/>
</dbReference>